<proteinExistence type="predicted"/>
<reference evidence="1 2" key="1">
    <citation type="submission" date="2017-12" db="EMBL/GenBank/DDBJ databases">
        <title>Comparative genomics of Botrytis spp.</title>
        <authorList>
            <person name="Valero-Jimenez C.A."/>
            <person name="Tapia P."/>
            <person name="Veloso J."/>
            <person name="Silva-Moreno E."/>
            <person name="Staats M."/>
            <person name="Valdes J.H."/>
            <person name="Van Kan J.A.L."/>
        </authorList>
    </citation>
    <scope>NUCLEOTIDE SEQUENCE [LARGE SCALE GENOMIC DNA]</scope>
    <source>
        <strain evidence="1 2">Be9601</strain>
    </source>
</reference>
<evidence type="ECO:0000313" key="2">
    <source>
        <dbReference type="Proteomes" id="UP000297229"/>
    </source>
</evidence>
<sequence>MLEKPHYTGQIQSEVHILRVCFHNLQTRNSVRATLVLESSKLQEVFGLTQRLLDSESSLGTIPAMMMLLSKSAGKISMQLQAMTPDTFSTKSGIKLLFMAYLNFSIIHSPNYTASIRHFQSWSKMR</sequence>
<comment type="caution">
    <text evidence="1">The sequence shown here is derived from an EMBL/GenBank/DDBJ whole genome shotgun (WGS) entry which is preliminary data.</text>
</comment>
<protein>
    <submittedName>
        <fullName evidence="1">Uncharacterized protein</fullName>
    </submittedName>
</protein>
<evidence type="ECO:0000313" key="1">
    <source>
        <dbReference type="EMBL" id="TGO71052.1"/>
    </source>
</evidence>
<dbReference type="EMBL" id="PQXM01000624">
    <property type="protein sequence ID" value="TGO71052.1"/>
    <property type="molecule type" value="Genomic_DNA"/>
</dbReference>
<dbReference type="OrthoDB" id="10383151at2759"/>
<gene>
    <name evidence="1" type="ORF">BELL_0626g00070</name>
</gene>
<accession>A0A4Z1JIE0</accession>
<keyword evidence="2" id="KW-1185">Reference proteome</keyword>
<name>A0A4Z1JIE0_9HELO</name>
<dbReference type="Proteomes" id="UP000297229">
    <property type="component" value="Unassembled WGS sequence"/>
</dbReference>
<dbReference type="AlphaFoldDB" id="A0A4Z1JIE0"/>
<organism evidence="1 2">
    <name type="scientific">Botrytis elliptica</name>
    <dbReference type="NCBI Taxonomy" id="278938"/>
    <lineage>
        <taxon>Eukaryota</taxon>
        <taxon>Fungi</taxon>
        <taxon>Dikarya</taxon>
        <taxon>Ascomycota</taxon>
        <taxon>Pezizomycotina</taxon>
        <taxon>Leotiomycetes</taxon>
        <taxon>Helotiales</taxon>
        <taxon>Sclerotiniaceae</taxon>
        <taxon>Botrytis</taxon>
    </lineage>
</organism>